<evidence type="ECO:0000259" key="6">
    <source>
        <dbReference type="Pfam" id="PF00419"/>
    </source>
</evidence>
<dbReference type="PANTHER" id="PTHR33420:SF12">
    <property type="entry name" value="FIMBRIN-LIKE PROTEIN FIMI-RELATED"/>
    <property type="match status" value="1"/>
</dbReference>
<feature type="domain" description="Fimbrial-type adhesion" evidence="6">
    <location>
        <begin position="37"/>
        <end position="190"/>
    </location>
</feature>
<sequence>MSKQLPQSLFMGLGALMLTVSPSLFAIDGTQSLQATLTSTIEAGTCNAQIKDKNGAPASTISFGDVFKSDLERKTRMENFQLSFSECSGVHGALVSTQIAASCSGTSGTGNSYPNAGGTSAATAVEIWNGQPNSGTEFNCNARTTAQDIAISGDSKDLNMSARMVIASGKTLNDVSAGTFQAPVTFVVTYR</sequence>
<evidence type="ECO:0000256" key="3">
    <source>
        <dbReference type="ARBA" id="ARBA00022729"/>
    </source>
</evidence>
<gene>
    <name evidence="7" type="ORF">SIK69_16780</name>
</gene>
<dbReference type="RefSeq" id="WP_319786607.1">
    <property type="nucleotide sequence ID" value="NZ_JAWXRD010000038.1"/>
</dbReference>
<dbReference type="InterPro" id="IPR036937">
    <property type="entry name" value="Adhesion_dom_fimbrial_sf"/>
</dbReference>
<protein>
    <submittedName>
        <fullName evidence="7">Fimbrial protein</fullName>
    </submittedName>
</protein>
<feature type="chain" id="PRO_5046983812" evidence="5">
    <location>
        <begin position="27"/>
        <end position="191"/>
    </location>
</feature>
<evidence type="ECO:0000256" key="2">
    <source>
        <dbReference type="ARBA" id="ARBA00006671"/>
    </source>
</evidence>
<dbReference type="InterPro" id="IPR000259">
    <property type="entry name" value="Adhesion_dom_fimbrial"/>
</dbReference>
<dbReference type="InterPro" id="IPR050263">
    <property type="entry name" value="Bact_Fimbrial_Adh_Pro"/>
</dbReference>
<keyword evidence="3 5" id="KW-0732">Signal</keyword>
<comment type="caution">
    <text evidence="7">The sequence shown here is derived from an EMBL/GenBank/DDBJ whole genome shotgun (WGS) entry which is preliminary data.</text>
</comment>
<dbReference type="Proteomes" id="UP001275664">
    <property type="component" value="Unassembled WGS sequence"/>
</dbReference>
<evidence type="ECO:0000256" key="5">
    <source>
        <dbReference type="SAM" id="SignalP"/>
    </source>
</evidence>
<dbReference type="PANTHER" id="PTHR33420">
    <property type="entry name" value="FIMBRIAL SUBUNIT ELFA-RELATED"/>
    <property type="match status" value="1"/>
</dbReference>
<accession>A0ABU4QU34</accession>
<comment type="similarity">
    <text evidence="2">Belongs to the fimbrial protein family.</text>
</comment>
<dbReference type="InterPro" id="IPR008966">
    <property type="entry name" value="Adhesion_dom_sf"/>
</dbReference>
<evidence type="ECO:0000313" key="8">
    <source>
        <dbReference type="Proteomes" id="UP001275664"/>
    </source>
</evidence>
<reference evidence="7 8" key="1">
    <citation type="submission" date="2023-11" db="EMBL/GenBank/DDBJ databases">
        <title>Scandinavium wanjuensis sp. nov., isolated from lettuce South Korea.</title>
        <authorList>
            <person name="Park J."/>
            <person name="Park S."/>
            <person name="Oh K.K."/>
            <person name="Cho G.S."/>
            <person name="Franz C.M.A.P."/>
        </authorList>
    </citation>
    <scope>NUCLEOTIDE SEQUENCE [LARGE SCALE GENOMIC DNA]</scope>
    <source>
        <strain evidence="7 8">V105_6</strain>
    </source>
</reference>
<feature type="signal peptide" evidence="5">
    <location>
        <begin position="1"/>
        <end position="26"/>
    </location>
</feature>
<dbReference type="EMBL" id="JAWXRD010000038">
    <property type="protein sequence ID" value="MDX6041844.1"/>
    <property type="molecule type" value="Genomic_DNA"/>
</dbReference>
<keyword evidence="8" id="KW-1185">Reference proteome</keyword>
<dbReference type="Pfam" id="PF00419">
    <property type="entry name" value="Fimbrial"/>
    <property type="match status" value="1"/>
</dbReference>
<dbReference type="Gene3D" id="2.60.40.1090">
    <property type="entry name" value="Fimbrial-type adhesion domain"/>
    <property type="match status" value="1"/>
</dbReference>
<evidence type="ECO:0000256" key="4">
    <source>
        <dbReference type="ARBA" id="ARBA00023263"/>
    </source>
</evidence>
<proteinExistence type="inferred from homology"/>
<evidence type="ECO:0000256" key="1">
    <source>
        <dbReference type="ARBA" id="ARBA00004561"/>
    </source>
</evidence>
<name>A0ABU4QU34_9ENTR</name>
<keyword evidence="4" id="KW-0281">Fimbrium</keyword>
<comment type="subcellular location">
    <subcellularLocation>
        <location evidence="1">Fimbrium</location>
    </subcellularLocation>
</comment>
<dbReference type="SUPFAM" id="SSF49401">
    <property type="entry name" value="Bacterial adhesins"/>
    <property type="match status" value="1"/>
</dbReference>
<evidence type="ECO:0000313" key="7">
    <source>
        <dbReference type="EMBL" id="MDX6041844.1"/>
    </source>
</evidence>
<organism evidence="7 8">
    <name type="scientific">Scandinavium lactucae</name>
    <dbReference type="NCBI Taxonomy" id="3095028"/>
    <lineage>
        <taxon>Bacteria</taxon>
        <taxon>Pseudomonadati</taxon>
        <taxon>Pseudomonadota</taxon>
        <taxon>Gammaproteobacteria</taxon>
        <taxon>Enterobacterales</taxon>
        <taxon>Enterobacteriaceae</taxon>
        <taxon>Scandinavium</taxon>
    </lineage>
</organism>